<dbReference type="PANTHER" id="PTHR43711">
    <property type="entry name" value="TWO-COMPONENT HISTIDINE KINASE"/>
    <property type="match status" value="1"/>
</dbReference>
<reference evidence="11 12" key="1">
    <citation type="submission" date="2017-12" db="EMBL/GenBank/DDBJ databases">
        <title>The draft genome sequence of Brumimicrobium saltpan LHR20.</title>
        <authorList>
            <person name="Do Z.-J."/>
            <person name="Luo H.-R."/>
        </authorList>
    </citation>
    <scope>NUCLEOTIDE SEQUENCE [LARGE SCALE GENOMIC DNA]</scope>
    <source>
        <strain evidence="11 12">LHR20</strain>
    </source>
</reference>
<dbReference type="InterPro" id="IPR050736">
    <property type="entry name" value="Sensor_HK_Regulatory"/>
</dbReference>
<feature type="domain" description="Histidine kinase" evidence="8">
    <location>
        <begin position="288"/>
        <end position="503"/>
    </location>
</feature>
<dbReference type="CDD" id="cd00075">
    <property type="entry name" value="HATPase"/>
    <property type="match status" value="1"/>
</dbReference>
<dbReference type="Gene3D" id="3.30.450.20">
    <property type="entry name" value="PAS domain"/>
    <property type="match status" value="2"/>
</dbReference>
<dbReference type="InterPro" id="IPR005467">
    <property type="entry name" value="His_kinase_dom"/>
</dbReference>
<keyword evidence="5" id="KW-0418">Kinase</keyword>
<keyword evidence="12" id="KW-1185">Reference proteome</keyword>
<dbReference type="CDD" id="cd00130">
    <property type="entry name" value="PAS"/>
    <property type="match status" value="1"/>
</dbReference>
<dbReference type="GO" id="GO:0000155">
    <property type="term" value="F:phosphorelay sensor kinase activity"/>
    <property type="evidence" value="ECO:0007669"/>
    <property type="project" value="InterPro"/>
</dbReference>
<dbReference type="SUPFAM" id="SSF55785">
    <property type="entry name" value="PYP-like sensor domain (PAS domain)"/>
    <property type="match status" value="2"/>
</dbReference>
<dbReference type="RefSeq" id="WP_101335764.1">
    <property type="nucleotide sequence ID" value="NZ_PJNI01000025.1"/>
</dbReference>
<dbReference type="PROSITE" id="PS50113">
    <property type="entry name" value="PAC"/>
    <property type="match status" value="1"/>
</dbReference>
<sequence>MDFQNNLYKILFDAIHEGLILVNQAGDIVELNQPGAEMFGYSVDELIGEKIEVLIPRRVHRAHENQRRTYEENPTTRSMGAALKLEGARKDGSEFPVQVSLNPFVLETGEKYTAALVSDVTERRENEVALQRLRESLEQKVKERTQELRESERLYKSIARNFPSGVISIFDASYKYLFAEGQGLFELGIETSDLIGLDYLGRIDVSARAQVKHELDQVFQGESKSFEVEVGDRIYSINAVPLENDGRVDKILVVEKNVTAEKQVAQKLEKNLRKERELTEMKSRFVSMASHEFRTPLSTINSSASLIDKYHQKESYDKLPKHTNRIKNAVQNLTAILNDFLSFEKLEADKVAVNFSVFDVSLVLHESFDEIVTITKQQQQIRFQGPSELEIVSDRQMLKNTILNILSNAVKYSDPNQEIIVSLKDLGEKIEILIQDFGMGIPKKDQKNLFTRFFRAGNVTNIEGTGLGLNIVLRYLDLLQGKISFKSVEGEGTIFFITLPKKNKIER</sequence>
<protein>
    <recommendedName>
        <fullName evidence="2">histidine kinase</fullName>
        <ecNumber evidence="2">2.7.13.3</ecNumber>
    </recommendedName>
</protein>
<dbReference type="Pfam" id="PF02518">
    <property type="entry name" value="HATPase_c"/>
    <property type="match status" value="1"/>
</dbReference>
<evidence type="ECO:0000313" key="12">
    <source>
        <dbReference type="Proteomes" id="UP000236654"/>
    </source>
</evidence>
<evidence type="ECO:0000256" key="2">
    <source>
        <dbReference type="ARBA" id="ARBA00012438"/>
    </source>
</evidence>
<dbReference type="InterPro" id="IPR000700">
    <property type="entry name" value="PAS-assoc_C"/>
</dbReference>
<dbReference type="InterPro" id="IPR004358">
    <property type="entry name" value="Sig_transdc_His_kin-like_C"/>
</dbReference>
<evidence type="ECO:0000259" key="9">
    <source>
        <dbReference type="PROSITE" id="PS50112"/>
    </source>
</evidence>
<dbReference type="AlphaFoldDB" id="A0A2I0QYV9"/>
<evidence type="ECO:0000256" key="3">
    <source>
        <dbReference type="ARBA" id="ARBA00022553"/>
    </source>
</evidence>
<dbReference type="SMART" id="SM00091">
    <property type="entry name" value="PAS"/>
    <property type="match status" value="1"/>
</dbReference>
<feature type="domain" description="PAC" evidence="10">
    <location>
        <begin position="81"/>
        <end position="132"/>
    </location>
</feature>
<dbReference type="SMART" id="SM00388">
    <property type="entry name" value="HisKA"/>
    <property type="match status" value="1"/>
</dbReference>
<dbReference type="SUPFAM" id="SSF55874">
    <property type="entry name" value="ATPase domain of HSP90 chaperone/DNA topoisomerase II/histidine kinase"/>
    <property type="match status" value="1"/>
</dbReference>
<evidence type="ECO:0000256" key="7">
    <source>
        <dbReference type="SAM" id="Coils"/>
    </source>
</evidence>
<dbReference type="SUPFAM" id="SSF47384">
    <property type="entry name" value="Homodimeric domain of signal transducing histidine kinase"/>
    <property type="match status" value="1"/>
</dbReference>
<dbReference type="InterPro" id="IPR003661">
    <property type="entry name" value="HisK_dim/P_dom"/>
</dbReference>
<dbReference type="InterPro" id="IPR003594">
    <property type="entry name" value="HATPase_dom"/>
</dbReference>
<dbReference type="CDD" id="cd00082">
    <property type="entry name" value="HisKA"/>
    <property type="match status" value="1"/>
</dbReference>
<dbReference type="PROSITE" id="PS50112">
    <property type="entry name" value="PAS"/>
    <property type="match status" value="1"/>
</dbReference>
<dbReference type="NCBIfam" id="TIGR00229">
    <property type="entry name" value="sensory_box"/>
    <property type="match status" value="1"/>
</dbReference>
<dbReference type="InterPro" id="IPR036890">
    <property type="entry name" value="HATPase_C_sf"/>
</dbReference>
<evidence type="ECO:0000256" key="1">
    <source>
        <dbReference type="ARBA" id="ARBA00000085"/>
    </source>
</evidence>
<dbReference type="EMBL" id="PJNI01000025">
    <property type="protein sequence ID" value="PKR79524.1"/>
    <property type="molecule type" value="Genomic_DNA"/>
</dbReference>
<dbReference type="Gene3D" id="3.30.565.10">
    <property type="entry name" value="Histidine kinase-like ATPase, C-terminal domain"/>
    <property type="match status" value="1"/>
</dbReference>
<keyword evidence="3" id="KW-0597">Phosphoprotein</keyword>
<evidence type="ECO:0000256" key="5">
    <source>
        <dbReference type="ARBA" id="ARBA00022777"/>
    </source>
</evidence>
<keyword evidence="6" id="KW-0902">Two-component regulatory system</keyword>
<evidence type="ECO:0000256" key="6">
    <source>
        <dbReference type="ARBA" id="ARBA00023012"/>
    </source>
</evidence>
<dbReference type="InterPro" id="IPR036097">
    <property type="entry name" value="HisK_dim/P_sf"/>
</dbReference>
<proteinExistence type="predicted"/>
<dbReference type="Pfam" id="PF13426">
    <property type="entry name" value="PAS_9"/>
    <property type="match status" value="1"/>
</dbReference>
<dbReference type="PANTHER" id="PTHR43711:SF26">
    <property type="entry name" value="SENSOR HISTIDINE KINASE RCSC"/>
    <property type="match status" value="1"/>
</dbReference>
<dbReference type="Gene3D" id="1.10.287.130">
    <property type="match status" value="1"/>
</dbReference>
<evidence type="ECO:0000256" key="4">
    <source>
        <dbReference type="ARBA" id="ARBA00022679"/>
    </source>
</evidence>
<name>A0A2I0QYV9_9FLAO</name>
<dbReference type="Proteomes" id="UP000236654">
    <property type="component" value="Unassembled WGS sequence"/>
</dbReference>
<feature type="domain" description="PAS" evidence="9">
    <location>
        <begin position="4"/>
        <end position="73"/>
    </location>
</feature>
<evidence type="ECO:0000259" key="8">
    <source>
        <dbReference type="PROSITE" id="PS50109"/>
    </source>
</evidence>
<dbReference type="PROSITE" id="PS50109">
    <property type="entry name" value="HIS_KIN"/>
    <property type="match status" value="1"/>
</dbReference>
<evidence type="ECO:0000259" key="10">
    <source>
        <dbReference type="PROSITE" id="PS50113"/>
    </source>
</evidence>
<dbReference type="SMART" id="SM00387">
    <property type="entry name" value="HATPase_c"/>
    <property type="match status" value="1"/>
</dbReference>
<keyword evidence="4" id="KW-0808">Transferase</keyword>
<comment type="caution">
    <text evidence="11">The sequence shown here is derived from an EMBL/GenBank/DDBJ whole genome shotgun (WGS) entry which is preliminary data.</text>
</comment>
<accession>A0A2I0QYV9</accession>
<dbReference type="OrthoDB" id="9808408at2"/>
<organism evidence="11 12">
    <name type="scientific">Brumimicrobium salinarum</name>
    <dbReference type="NCBI Taxonomy" id="2058658"/>
    <lineage>
        <taxon>Bacteria</taxon>
        <taxon>Pseudomonadati</taxon>
        <taxon>Bacteroidota</taxon>
        <taxon>Flavobacteriia</taxon>
        <taxon>Flavobacteriales</taxon>
        <taxon>Crocinitomicaceae</taxon>
        <taxon>Brumimicrobium</taxon>
    </lineage>
</organism>
<dbReference type="PRINTS" id="PR00344">
    <property type="entry name" value="BCTRLSENSOR"/>
</dbReference>
<dbReference type="EC" id="2.7.13.3" evidence="2"/>
<evidence type="ECO:0000313" key="11">
    <source>
        <dbReference type="EMBL" id="PKR79524.1"/>
    </source>
</evidence>
<dbReference type="Pfam" id="PF00512">
    <property type="entry name" value="HisKA"/>
    <property type="match status" value="1"/>
</dbReference>
<comment type="catalytic activity">
    <reaction evidence="1">
        <text>ATP + protein L-histidine = ADP + protein N-phospho-L-histidine.</text>
        <dbReference type="EC" id="2.7.13.3"/>
    </reaction>
</comment>
<feature type="coiled-coil region" evidence="7">
    <location>
        <begin position="123"/>
        <end position="154"/>
    </location>
</feature>
<dbReference type="InterPro" id="IPR000014">
    <property type="entry name" value="PAS"/>
</dbReference>
<keyword evidence="7" id="KW-0175">Coiled coil</keyword>
<gene>
    <name evidence="11" type="ORF">CW751_14580</name>
</gene>
<dbReference type="InterPro" id="IPR035965">
    <property type="entry name" value="PAS-like_dom_sf"/>
</dbReference>